<reference evidence="3" key="1">
    <citation type="submission" date="2017-10" db="EMBL/GenBank/DDBJ databases">
        <title>Whole genome sequencing of various Bordetella species.</title>
        <authorList>
            <person name="Weigand M.R."/>
            <person name="Loparev V."/>
            <person name="Peng Y."/>
            <person name="Bowden K.E."/>
            <person name="Tondella M.L."/>
            <person name="Williams M.M."/>
        </authorList>
    </citation>
    <scope>NUCLEOTIDE SEQUENCE [LARGE SCALE GENOMIC DNA]</scope>
    <source>
        <strain evidence="3">H720</strain>
    </source>
</reference>
<organism evidence="2 3">
    <name type="scientific">Bordetella hinzii</name>
    <dbReference type="NCBI Taxonomy" id="103855"/>
    <lineage>
        <taxon>Bacteria</taxon>
        <taxon>Pseudomonadati</taxon>
        <taxon>Pseudomonadota</taxon>
        <taxon>Betaproteobacteria</taxon>
        <taxon>Burkholderiales</taxon>
        <taxon>Alcaligenaceae</taxon>
        <taxon>Bordetella</taxon>
    </lineage>
</organism>
<gene>
    <name evidence="2" type="ORF">CS347_01110</name>
</gene>
<evidence type="ECO:0000256" key="1">
    <source>
        <dbReference type="SAM" id="Phobius"/>
    </source>
</evidence>
<feature type="transmembrane region" description="Helical" evidence="1">
    <location>
        <begin position="20"/>
        <end position="43"/>
    </location>
</feature>
<sequence>MQNTESAMQKPSGPWWREPWPWILMAGPALAIAGCGLTIYLAVSHTDPPAEGAARRGLVVEHAPRV</sequence>
<dbReference type="Proteomes" id="UP000282741">
    <property type="component" value="Chromosome"/>
</dbReference>
<proteinExistence type="predicted"/>
<keyword evidence="1" id="KW-0472">Membrane</keyword>
<evidence type="ECO:0000313" key="2">
    <source>
        <dbReference type="EMBL" id="AZW19386.1"/>
    </source>
</evidence>
<evidence type="ECO:0000313" key="3">
    <source>
        <dbReference type="Proteomes" id="UP000282741"/>
    </source>
</evidence>
<name>A0AAN1S093_9BORD</name>
<protein>
    <submittedName>
        <fullName evidence="2">Uncharacterized protein</fullName>
    </submittedName>
</protein>
<accession>A0AAN1S093</accession>
<keyword evidence="1" id="KW-0812">Transmembrane</keyword>
<keyword evidence="1" id="KW-1133">Transmembrane helix</keyword>
<dbReference type="AlphaFoldDB" id="A0AAN1S093"/>
<dbReference type="EMBL" id="CP024172">
    <property type="protein sequence ID" value="AZW19386.1"/>
    <property type="molecule type" value="Genomic_DNA"/>
</dbReference>